<protein>
    <submittedName>
        <fullName evidence="5">FAD-dependent oxidoreductase</fullName>
    </submittedName>
</protein>
<evidence type="ECO:0000256" key="3">
    <source>
        <dbReference type="ARBA" id="ARBA00022827"/>
    </source>
</evidence>
<keyword evidence="2" id="KW-0285">Flavoprotein</keyword>
<proteinExistence type="predicted"/>
<dbReference type="RefSeq" id="WP_380842378.1">
    <property type="nucleotide sequence ID" value="NZ_JBHSFP010000014.1"/>
</dbReference>
<accession>A0ABV9CJ78</accession>
<evidence type="ECO:0000256" key="2">
    <source>
        <dbReference type="ARBA" id="ARBA00022630"/>
    </source>
</evidence>
<keyword evidence="6" id="KW-1185">Reference proteome</keyword>
<dbReference type="PRINTS" id="PR00420">
    <property type="entry name" value="RNGMNOXGNASE"/>
</dbReference>
<sequence>MTDPEVLVAGGGPAGLACAVFLAQKGVAVTLVERHEGTLIHPRARTINPRTAELLRQAGVEEEVLAARTYVGEMPSVVMLKVETLAGKELHRAEQRPPAGAEGAQRVGPSNWGMIDQDRLENLLRARAVELGADVRFGTALAGFTQDSGGVTATLEDRASGRTYEVRARYLVGADGHHSTVRALLGVGVEGPGPISQVASMVFDADLTLPLRGRHDPARDRFIASCHFTVPAEGTVMFPHGADHRWVFNTPHDGEPGEDACVELVRAAVGVPDLDVRLVPQLANGVKVLTYEIAAQVARRFRDGRVFLAGDAAHVMPPAGAFGAGTGIQDAHNLAWKLHAVLSGRAGPGLLDSYEEERRPVAEFTLGQALHQLRLRSGVEVAAPEAEPVEYDAVVFGYRYRSRVICGADPGGPPAVPPRELTGAPGTRAPHLPVRRGGRDISTLDLYGEDHVLLAGPGAREWARAARALDVRLVRVGDGDAVRGDVVADAERWASAHGVSPSGALLVRPDGFVAWRAREDGGPAGAAGETLAGVLARVTCRAPAILNRQS</sequence>
<dbReference type="Pfam" id="PF21274">
    <property type="entry name" value="Rng_hyd_C"/>
    <property type="match status" value="1"/>
</dbReference>
<dbReference type="SUPFAM" id="SSF51905">
    <property type="entry name" value="FAD/NAD(P)-binding domain"/>
    <property type="match status" value="1"/>
</dbReference>
<keyword evidence="3" id="KW-0274">FAD</keyword>
<dbReference type="EMBL" id="JBHSFP010000014">
    <property type="protein sequence ID" value="MFC4533195.1"/>
    <property type="molecule type" value="Genomic_DNA"/>
</dbReference>
<dbReference type="Gene3D" id="3.30.9.10">
    <property type="entry name" value="D-Amino Acid Oxidase, subunit A, domain 2"/>
    <property type="match status" value="1"/>
</dbReference>
<evidence type="ECO:0000259" key="4">
    <source>
        <dbReference type="Pfam" id="PF01494"/>
    </source>
</evidence>
<evidence type="ECO:0000313" key="5">
    <source>
        <dbReference type="EMBL" id="MFC4533195.1"/>
    </source>
</evidence>
<dbReference type="InterPro" id="IPR036188">
    <property type="entry name" value="FAD/NAD-bd_sf"/>
</dbReference>
<dbReference type="PANTHER" id="PTHR43004:SF19">
    <property type="entry name" value="BINDING MONOOXYGENASE, PUTATIVE (JCVI)-RELATED"/>
    <property type="match status" value="1"/>
</dbReference>
<dbReference type="Pfam" id="PF01494">
    <property type="entry name" value="FAD_binding_3"/>
    <property type="match status" value="1"/>
</dbReference>
<comment type="caution">
    <text evidence="5">The sequence shown here is derived from an EMBL/GenBank/DDBJ whole genome shotgun (WGS) entry which is preliminary data.</text>
</comment>
<dbReference type="InterPro" id="IPR002938">
    <property type="entry name" value="FAD-bd"/>
</dbReference>
<gene>
    <name evidence="5" type="ORF">ACFO60_20680</name>
</gene>
<comment type="cofactor">
    <cofactor evidence="1">
        <name>FAD</name>
        <dbReference type="ChEBI" id="CHEBI:57692"/>
    </cofactor>
</comment>
<evidence type="ECO:0000313" key="6">
    <source>
        <dbReference type="Proteomes" id="UP001596004"/>
    </source>
</evidence>
<dbReference type="PANTHER" id="PTHR43004">
    <property type="entry name" value="TRK SYSTEM POTASSIUM UPTAKE PROTEIN"/>
    <property type="match status" value="1"/>
</dbReference>
<reference evidence="6" key="1">
    <citation type="journal article" date="2019" name="Int. J. Syst. Evol. Microbiol.">
        <title>The Global Catalogue of Microorganisms (GCM) 10K type strain sequencing project: providing services to taxonomists for standard genome sequencing and annotation.</title>
        <authorList>
            <consortium name="The Broad Institute Genomics Platform"/>
            <consortium name="The Broad Institute Genome Sequencing Center for Infectious Disease"/>
            <person name="Wu L."/>
            <person name="Ma J."/>
        </authorList>
    </citation>
    <scope>NUCLEOTIDE SEQUENCE [LARGE SCALE GENOMIC DNA]</scope>
    <source>
        <strain evidence="6">CGMCC 4.7132</strain>
    </source>
</reference>
<evidence type="ECO:0000256" key="1">
    <source>
        <dbReference type="ARBA" id="ARBA00001974"/>
    </source>
</evidence>
<organism evidence="5 6">
    <name type="scientific">Sphaerisporangium dianthi</name>
    <dbReference type="NCBI Taxonomy" id="1436120"/>
    <lineage>
        <taxon>Bacteria</taxon>
        <taxon>Bacillati</taxon>
        <taxon>Actinomycetota</taxon>
        <taxon>Actinomycetes</taxon>
        <taxon>Streptosporangiales</taxon>
        <taxon>Streptosporangiaceae</taxon>
        <taxon>Sphaerisporangium</taxon>
    </lineage>
</organism>
<feature type="domain" description="FAD-binding" evidence="4">
    <location>
        <begin position="5"/>
        <end position="364"/>
    </location>
</feature>
<dbReference type="Proteomes" id="UP001596004">
    <property type="component" value="Unassembled WGS sequence"/>
</dbReference>
<dbReference type="InterPro" id="IPR050641">
    <property type="entry name" value="RIFMO-like"/>
</dbReference>
<dbReference type="Gene3D" id="3.40.30.120">
    <property type="match status" value="1"/>
</dbReference>
<dbReference type="Gene3D" id="3.50.50.60">
    <property type="entry name" value="FAD/NAD(P)-binding domain"/>
    <property type="match status" value="1"/>
</dbReference>
<name>A0ABV9CJ78_9ACTN</name>